<dbReference type="InterPro" id="IPR036188">
    <property type="entry name" value="FAD/NAD-bd_sf"/>
</dbReference>
<protein>
    <submittedName>
        <fullName evidence="4">FAD-dependent monooxygenase</fullName>
    </submittedName>
</protein>
<evidence type="ECO:0000256" key="1">
    <source>
        <dbReference type="ARBA" id="ARBA00023002"/>
    </source>
</evidence>
<evidence type="ECO:0000313" key="5">
    <source>
        <dbReference type="Proteomes" id="UP000602198"/>
    </source>
</evidence>
<feature type="domain" description="FAD-binding" evidence="3">
    <location>
        <begin position="10"/>
        <end position="290"/>
    </location>
</feature>
<dbReference type="EMBL" id="JAERRJ010000012">
    <property type="protein sequence ID" value="MBL1078500.1"/>
    <property type="molecule type" value="Genomic_DNA"/>
</dbReference>
<dbReference type="PANTHER" id="PTHR13789:SF309">
    <property type="entry name" value="PUTATIVE (AFU_ORTHOLOGUE AFUA_6G14510)-RELATED"/>
    <property type="match status" value="1"/>
</dbReference>
<accession>A0ABS1MCW2</accession>
<comment type="caution">
    <text evidence="4">The sequence shown here is derived from an EMBL/GenBank/DDBJ whole genome shotgun (WGS) entry which is preliminary data.</text>
</comment>
<dbReference type="SUPFAM" id="SSF51905">
    <property type="entry name" value="FAD/NAD(P)-binding domain"/>
    <property type="match status" value="1"/>
</dbReference>
<dbReference type="InterPro" id="IPR050493">
    <property type="entry name" value="FAD-dep_Monooxygenase_BioMet"/>
</dbReference>
<dbReference type="Pfam" id="PF01494">
    <property type="entry name" value="FAD_binding_3"/>
    <property type="match status" value="1"/>
</dbReference>
<gene>
    <name evidence="4" type="ORF">JK358_29255</name>
</gene>
<dbReference type="PANTHER" id="PTHR13789">
    <property type="entry name" value="MONOOXYGENASE"/>
    <property type="match status" value="1"/>
</dbReference>
<name>A0ABS1MCW2_9NOCA</name>
<evidence type="ECO:0000259" key="3">
    <source>
        <dbReference type="Pfam" id="PF01494"/>
    </source>
</evidence>
<dbReference type="InterPro" id="IPR002938">
    <property type="entry name" value="FAD-bd"/>
</dbReference>
<dbReference type="Gene3D" id="3.50.50.60">
    <property type="entry name" value="FAD/NAD(P)-binding domain"/>
    <property type="match status" value="1"/>
</dbReference>
<organism evidence="4 5">
    <name type="scientific">Nocardia acididurans</name>
    <dbReference type="NCBI Taxonomy" id="2802282"/>
    <lineage>
        <taxon>Bacteria</taxon>
        <taxon>Bacillati</taxon>
        <taxon>Actinomycetota</taxon>
        <taxon>Actinomycetes</taxon>
        <taxon>Mycobacteriales</taxon>
        <taxon>Nocardiaceae</taxon>
        <taxon>Nocardia</taxon>
    </lineage>
</organism>
<evidence type="ECO:0000256" key="2">
    <source>
        <dbReference type="ARBA" id="ARBA00023033"/>
    </source>
</evidence>
<keyword evidence="5" id="KW-1185">Reference proteome</keyword>
<dbReference type="Proteomes" id="UP000602198">
    <property type="component" value="Unassembled WGS sequence"/>
</dbReference>
<sequence>MGEPVGRAGVVGGGIGGLATTIALRAAGWDVTVYERSPVFTEVGAGITLAANALTALDVLGLGDTVRAAAIPDRPGFARNHRGRVLIDGQVSDFVGGLVTLHRADLIEILAAAVPEQCVRSGTRVTAVHADGVIETDSGTERFDLVVGADGVHSVVREQLWPGESPVRRTGITAWRWVLDTPAPAPVGVIMGRYAEAGVIPMSGGRTYVFAAAHPGFATLDHFADWPDPLPQLIAATDPARIVTDEILEIAVPQQLWKDRVVLVGDAAHAMRPTLGQGAGMALEDAVTLAACAPDPARYSATRRRRVATMSALSHHGTRMTSPGSATAAALRDAIMLATPNALLIRMFRAANRRALRGWQPPQSITAPETHAADGSA</sequence>
<keyword evidence="2 4" id="KW-0503">Monooxygenase</keyword>
<dbReference type="PRINTS" id="PR00420">
    <property type="entry name" value="RNGMNOXGNASE"/>
</dbReference>
<dbReference type="GO" id="GO:0004497">
    <property type="term" value="F:monooxygenase activity"/>
    <property type="evidence" value="ECO:0007669"/>
    <property type="project" value="UniProtKB-KW"/>
</dbReference>
<evidence type="ECO:0000313" key="4">
    <source>
        <dbReference type="EMBL" id="MBL1078500.1"/>
    </source>
</evidence>
<keyword evidence="1" id="KW-0560">Oxidoreductase</keyword>
<reference evidence="4 5" key="1">
    <citation type="submission" date="2021-01" db="EMBL/GenBank/DDBJ databases">
        <title>WGS of actinomycetes isolated from Thailand.</title>
        <authorList>
            <person name="Thawai C."/>
        </authorList>
    </citation>
    <scope>NUCLEOTIDE SEQUENCE [LARGE SCALE GENOMIC DNA]</scope>
    <source>
        <strain evidence="4 5">LPG 2</strain>
    </source>
</reference>
<dbReference type="RefSeq" id="WP_201953985.1">
    <property type="nucleotide sequence ID" value="NZ_JAERRJ010000012.1"/>
</dbReference>
<proteinExistence type="predicted"/>